<protein>
    <submittedName>
        <fullName evidence="3">Uncharacterized protein</fullName>
    </submittedName>
</protein>
<dbReference type="InParanoid" id="A0A5N4A5A0"/>
<keyword evidence="4" id="KW-1185">Reference proteome</keyword>
<comment type="caution">
    <text evidence="3">The sequence shown here is derived from an EMBL/GenBank/DDBJ whole genome shotgun (WGS) entry which is preliminary data.</text>
</comment>
<feature type="region of interest" description="Disordered" evidence="2">
    <location>
        <begin position="1"/>
        <end position="95"/>
    </location>
</feature>
<dbReference type="Pfam" id="PF09495">
    <property type="entry name" value="DUF2462"/>
    <property type="match status" value="1"/>
</dbReference>
<reference evidence="3 4" key="1">
    <citation type="journal article" date="2018" name="Elife">
        <title>Firefly genomes illuminate parallel origins of bioluminescence in beetles.</title>
        <authorList>
            <person name="Fallon T.R."/>
            <person name="Lower S.E."/>
            <person name="Chang C.H."/>
            <person name="Bessho-Uehara M."/>
            <person name="Martin G.J."/>
            <person name="Bewick A.J."/>
            <person name="Behringer M."/>
            <person name="Debat H.J."/>
            <person name="Wong I."/>
            <person name="Day J.C."/>
            <person name="Suvorov A."/>
            <person name="Silva C.J."/>
            <person name="Stanger-Hall K.F."/>
            <person name="Hall D.W."/>
            <person name="Schmitz R.J."/>
            <person name="Nelson D.R."/>
            <person name="Lewis S.M."/>
            <person name="Shigenobu S."/>
            <person name="Bybee S.M."/>
            <person name="Larracuente A.M."/>
            <person name="Oba Y."/>
            <person name="Weng J.K."/>
        </authorList>
    </citation>
    <scope>NUCLEOTIDE SEQUENCE [LARGE SCALE GENOMIC DNA]</scope>
    <source>
        <strain evidence="3">1611_PpyrPB1</strain>
        <tissue evidence="3">Whole body</tissue>
    </source>
</reference>
<feature type="compositionally biased region" description="Basic residues" evidence="2">
    <location>
        <begin position="1"/>
        <end position="10"/>
    </location>
</feature>
<proteinExistence type="inferred from homology"/>
<dbReference type="InterPro" id="IPR019034">
    <property type="entry name" value="UPF0390"/>
</dbReference>
<name>A0A5N4A5A0_PHOPY</name>
<organism evidence="3 4">
    <name type="scientific">Photinus pyralis</name>
    <name type="common">Common eastern firefly</name>
    <name type="synonym">Lampyris pyralis</name>
    <dbReference type="NCBI Taxonomy" id="7054"/>
    <lineage>
        <taxon>Eukaryota</taxon>
        <taxon>Metazoa</taxon>
        <taxon>Ecdysozoa</taxon>
        <taxon>Arthropoda</taxon>
        <taxon>Hexapoda</taxon>
        <taxon>Insecta</taxon>
        <taxon>Pterygota</taxon>
        <taxon>Neoptera</taxon>
        <taxon>Endopterygota</taxon>
        <taxon>Coleoptera</taxon>
        <taxon>Polyphaga</taxon>
        <taxon>Elateriformia</taxon>
        <taxon>Elateroidea</taxon>
        <taxon>Lampyridae</taxon>
        <taxon>Lampyrinae</taxon>
        <taxon>Photinus</taxon>
    </lineage>
</organism>
<sequence>MAQGKLKVKSKLPPSVKNKKPAQKGKAVTQRANCPIKPKKQKHQEAQKLKQVVTKSVNKSVEEEMRSRAYEGKRPLSKAQEAVANYHKEMGPSKT</sequence>
<evidence type="ECO:0000313" key="3">
    <source>
        <dbReference type="EMBL" id="KAB0792482.1"/>
    </source>
</evidence>
<evidence type="ECO:0000256" key="2">
    <source>
        <dbReference type="SAM" id="MobiDB-lite"/>
    </source>
</evidence>
<feature type="compositionally biased region" description="Basic and acidic residues" evidence="2">
    <location>
        <begin position="86"/>
        <end position="95"/>
    </location>
</feature>
<accession>A0A5N4A5A0</accession>
<dbReference type="PANTHER" id="PTHR16967:SF1">
    <property type="entry name" value="LEYDIG CELL TUMOR 10 KDA PROTEIN HOMOLOG"/>
    <property type="match status" value="1"/>
</dbReference>
<comment type="similarity">
    <text evidence="1">Belongs to the UPF0390 family.</text>
</comment>
<dbReference type="AlphaFoldDB" id="A0A5N4A5A0"/>
<evidence type="ECO:0000313" key="4">
    <source>
        <dbReference type="Proteomes" id="UP000327044"/>
    </source>
</evidence>
<dbReference type="Proteomes" id="UP000327044">
    <property type="component" value="Unassembled WGS sequence"/>
</dbReference>
<dbReference type="EMBL" id="VVIM01000010">
    <property type="protein sequence ID" value="KAB0792482.1"/>
    <property type="molecule type" value="Genomic_DNA"/>
</dbReference>
<feature type="compositionally biased region" description="Basic and acidic residues" evidence="2">
    <location>
        <begin position="60"/>
        <end position="74"/>
    </location>
</feature>
<dbReference type="OrthoDB" id="6261058at2759"/>
<dbReference type="PANTHER" id="PTHR16967">
    <property type="entry name" value="LEYDIG CELL TUMOR 10 KDA PROTEIN HOMOLOG"/>
    <property type="match status" value="1"/>
</dbReference>
<gene>
    <name evidence="3" type="ORF">PPYR_14441</name>
</gene>
<dbReference type="FunCoup" id="A0A5N4A5A0">
    <property type="interactions" value="2"/>
</dbReference>
<evidence type="ECO:0000256" key="1">
    <source>
        <dbReference type="ARBA" id="ARBA00006802"/>
    </source>
</evidence>